<dbReference type="Gene3D" id="3.60.21.10">
    <property type="match status" value="1"/>
</dbReference>
<dbReference type="InterPro" id="IPR029052">
    <property type="entry name" value="Metallo-depent_PP-like"/>
</dbReference>
<dbReference type="STRING" id="1569628.A0A316URV7"/>
<dbReference type="InterPro" id="IPR041805">
    <property type="entry name" value="ASMase/PPN1_MPP"/>
</dbReference>
<dbReference type="CDD" id="cd00842">
    <property type="entry name" value="MPP_ASMase"/>
    <property type="match status" value="1"/>
</dbReference>
<dbReference type="GO" id="GO:0008081">
    <property type="term" value="F:phosphoric diester hydrolase activity"/>
    <property type="evidence" value="ECO:0007669"/>
    <property type="project" value="TreeGrafter"/>
</dbReference>
<accession>A0A316URV7</accession>
<dbReference type="PANTHER" id="PTHR10340">
    <property type="entry name" value="SPHINGOMYELIN PHOSPHODIESTERASE"/>
    <property type="match status" value="1"/>
</dbReference>
<dbReference type="Proteomes" id="UP000245884">
    <property type="component" value="Unassembled WGS sequence"/>
</dbReference>
<name>A0A316URV7_9BASI</name>
<keyword evidence="1" id="KW-0378">Hydrolase</keyword>
<feature type="domain" description="Calcineurin-like phosphoesterase" evidence="3">
    <location>
        <begin position="265"/>
        <end position="553"/>
    </location>
</feature>
<protein>
    <submittedName>
        <fullName evidence="4">Metallo-dependent phosphatase</fullName>
    </submittedName>
</protein>
<sequence length="727" mass="79515">MAPKTTLTLRSAAGLLAVSLVAASLLAFAATARGVAPGSQTIFTAPAKFPSKAYDRYYQKPSADHRSEARPVFTDIINKEPYAASLYDPLRLPVTPPESDAVYPLPASRTGPSINDTLANITAIISGSADSNCTKCIDALRVGQALVRANPRAGPQVMIDLCKRYAFASTKNGLTSDEACERMYAPSTLGAQNAQILSYANLSASSQDGQAICANILTYCPTPPATELTDAYLDRWFSKVGGRTPPAARKSDRPGKPTAHRRPLKMLHLSDIHLDTRYLVGGEGKCTSGQCCRQDSFNSTRAQSPAPTGQVLNSSSLVQPASYWGEYQCDAPIALLIAGLQAVTPLNGGRDVDFAVYTGDAVTHDATNHISQAFVTMTEQAVFDTMRKFLGKGPVFASLGNHDSSPSDAASANSLPKGHDTLSWNYDYVSKLWESEGWFDHEDAKQIGLHYGGFSTSPRKGLRIISLNTNLWYRRNPWNNLRYGQADPSGMLRWLTDELYAAEKRGEAVYVQGHVYSGWSGSDPGDAPTNLFGIIVERFQHTIREMFWGHSHEDFFNLFYRNNGTSNSSSDAFAHAYIGPSITPLTRVNPSFGIYDIDPETYRILDHTVYYSQLDSFDSLANQGHGPVFQRLYSAREAYSNHSASHGSIWPKEAPLNTTFWARTTDEMLARPELVQQFTVYQGRNSSLSPPCVTRECVEAKVCYLRSGTALQGQRCPRGYSSVQGSG</sequence>
<reference evidence="4 5" key="1">
    <citation type="journal article" date="2018" name="Mol. Biol. Evol.">
        <title>Broad Genomic Sampling Reveals a Smut Pathogenic Ancestry of the Fungal Clade Ustilaginomycotina.</title>
        <authorList>
            <person name="Kijpornyongpan T."/>
            <person name="Mondo S.J."/>
            <person name="Barry K."/>
            <person name="Sandor L."/>
            <person name="Lee J."/>
            <person name="Lipzen A."/>
            <person name="Pangilinan J."/>
            <person name="LaButti K."/>
            <person name="Hainaut M."/>
            <person name="Henrissat B."/>
            <person name="Grigoriev I.V."/>
            <person name="Spatafora J.W."/>
            <person name="Aime M.C."/>
        </authorList>
    </citation>
    <scope>NUCLEOTIDE SEQUENCE [LARGE SCALE GENOMIC DNA]</scope>
    <source>
        <strain evidence="4 5">MCA 5214</strain>
    </source>
</reference>
<dbReference type="SUPFAM" id="SSF56300">
    <property type="entry name" value="Metallo-dependent phosphatases"/>
    <property type="match status" value="1"/>
</dbReference>
<evidence type="ECO:0000259" key="3">
    <source>
        <dbReference type="Pfam" id="PF00149"/>
    </source>
</evidence>
<evidence type="ECO:0000313" key="4">
    <source>
        <dbReference type="EMBL" id="PWN25865.1"/>
    </source>
</evidence>
<dbReference type="InterPro" id="IPR004843">
    <property type="entry name" value="Calcineurin-like_PHP"/>
</dbReference>
<dbReference type="RefSeq" id="XP_025360477.1">
    <property type="nucleotide sequence ID" value="XM_025504542.1"/>
</dbReference>
<proteinExistence type="predicted"/>
<keyword evidence="2" id="KW-0325">Glycoprotein</keyword>
<keyword evidence="5" id="KW-1185">Reference proteome</keyword>
<dbReference type="EMBL" id="KZ819674">
    <property type="protein sequence ID" value="PWN25865.1"/>
    <property type="molecule type" value="Genomic_DNA"/>
</dbReference>
<dbReference type="PANTHER" id="PTHR10340:SF27">
    <property type="entry name" value="ACL091CP"/>
    <property type="match status" value="1"/>
</dbReference>
<evidence type="ECO:0000313" key="5">
    <source>
        <dbReference type="Proteomes" id="UP000245884"/>
    </source>
</evidence>
<dbReference type="GO" id="GO:0005615">
    <property type="term" value="C:extracellular space"/>
    <property type="evidence" value="ECO:0007669"/>
    <property type="project" value="TreeGrafter"/>
</dbReference>
<dbReference type="AlphaFoldDB" id="A0A316URV7"/>
<gene>
    <name evidence="4" type="ORF">BDZ90DRAFT_222766</name>
</gene>
<dbReference type="Pfam" id="PF00149">
    <property type="entry name" value="Metallophos"/>
    <property type="match status" value="1"/>
</dbReference>
<dbReference type="OrthoDB" id="282973at2759"/>
<evidence type="ECO:0000256" key="1">
    <source>
        <dbReference type="ARBA" id="ARBA00022801"/>
    </source>
</evidence>
<dbReference type="GeneID" id="37026365"/>
<organism evidence="4 5">
    <name type="scientific">Jaminaea rosea</name>
    <dbReference type="NCBI Taxonomy" id="1569628"/>
    <lineage>
        <taxon>Eukaryota</taxon>
        <taxon>Fungi</taxon>
        <taxon>Dikarya</taxon>
        <taxon>Basidiomycota</taxon>
        <taxon>Ustilaginomycotina</taxon>
        <taxon>Exobasidiomycetes</taxon>
        <taxon>Microstromatales</taxon>
        <taxon>Microstromatales incertae sedis</taxon>
        <taxon>Jaminaea</taxon>
    </lineage>
</organism>
<evidence type="ECO:0000256" key="2">
    <source>
        <dbReference type="ARBA" id="ARBA00023180"/>
    </source>
</evidence>